<feature type="domain" description="C-type lectin" evidence="12">
    <location>
        <begin position="151"/>
        <end position="259"/>
    </location>
</feature>
<dbReference type="PANTHER" id="PTHR46329:SF6">
    <property type="entry name" value="KILLER CELL LECTIN-LIKE RECEPTOR 4-RELATED"/>
    <property type="match status" value="1"/>
</dbReference>
<keyword evidence="3" id="KW-0430">Lectin</keyword>
<evidence type="ECO:0000256" key="4">
    <source>
        <dbReference type="ARBA" id="ARBA00022889"/>
    </source>
</evidence>
<accession>A0A6P5P925</accession>
<keyword evidence="9" id="KW-0675">Receptor</keyword>
<evidence type="ECO:0000256" key="11">
    <source>
        <dbReference type="SAM" id="Phobius"/>
    </source>
</evidence>
<dbReference type="InterPro" id="IPR052013">
    <property type="entry name" value="Mouse_KLRs"/>
</dbReference>
<dbReference type="GO" id="GO:0030246">
    <property type="term" value="F:carbohydrate binding"/>
    <property type="evidence" value="ECO:0007669"/>
    <property type="project" value="UniProtKB-KW"/>
</dbReference>
<evidence type="ECO:0000313" key="13">
    <source>
        <dbReference type="Proteomes" id="UP000515126"/>
    </source>
</evidence>
<dbReference type="Proteomes" id="UP000515126">
    <property type="component" value="Unplaced"/>
</dbReference>
<dbReference type="InterPro" id="IPR001304">
    <property type="entry name" value="C-type_lectin-like"/>
</dbReference>
<name>A0A6P5P925_MUSCR</name>
<evidence type="ECO:0000256" key="3">
    <source>
        <dbReference type="ARBA" id="ARBA00022734"/>
    </source>
</evidence>
<dbReference type="Gene3D" id="3.10.100.10">
    <property type="entry name" value="Mannose-Binding Protein A, subunit A"/>
    <property type="match status" value="1"/>
</dbReference>
<dbReference type="PANTHER" id="PTHR46329">
    <property type="entry name" value="KILLER CELL LECTIN-LIKE RECEPTOR 2"/>
    <property type="match status" value="1"/>
</dbReference>
<keyword evidence="4" id="KW-0130">Cell adhesion</keyword>
<keyword evidence="7 11" id="KW-0472">Membrane</keyword>
<feature type="transmembrane region" description="Helical" evidence="11">
    <location>
        <begin position="45"/>
        <end position="66"/>
    </location>
</feature>
<reference evidence="14" key="1">
    <citation type="submission" date="2025-08" db="UniProtKB">
        <authorList>
            <consortium name="RefSeq"/>
        </authorList>
    </citation>
    <scope>IDENTIFICATION</scope>
</reference>
<evidence type="ECO:0000256" key="1">
    <source>
        <dbReference type="ARBA" id="ARBA00004606"/>
    </source>
</evidence>
<dbReference type="InterPro" id="IPR013600">
    <property type="entry name" value="Ly49_N"/>
</dbReference>
<evidence type="ECO:0000256" key="10">
    <source>
        <dbReference type="ARBA" id="ARBA00023180"/>
    </source>
</evidence>
<dbReference type="SMART" id="SM00034">
    <property type="entry name" value="CLECT"/>
    <property type="match status" value="1"/>
</dbReference>
<dbReference type="SUPFAM" id="SSF56436">
    <property type="entry name" value="C-type lectin-like"/>
    <property type="match status" value="1"/>
</dbReference>
<dbReference type="InterPro" id="IPR016187">
    <property type="entry name" value="CTDL_fold"/>
</dbReference>
<dbReference type="CDD" id="cd03593">
    <property type="entry name" value="CLECT_NK_receptors_like"/>
    <property type="match status" value="1"/>
</dbReference>
<dbReference type="FunFam" id="3.10.100.10:FF:000053">
    <property type="entry name" value="Killer cell lectin-like receptor 3"/>
    <property type="match status" value="1"/>
</dbReference>
<gene>
    <name evidence="14" type="primary">LOC110288768</name>
</gene>
<dbReference type="InterPro" id="IPR033992">
    <property type="entry name" value="NKR-like_CTLD"/>
</dbReference>
<evidence type="ECO:0000256" key="6">
    <source>
        <dbReference type="ARBA" id="ARBA00022989"/>
    </source>
</evidence>
<keyword evidence="5" id="KW-0735">Signal-anchor</keyword>
<evidence type="ECO:0000256" key="7">
    <source>
        <dbReference type="ARBA" id="ARBA00023136"/>
    </source>
</evidence>
<evidence type="ECO:0000256" key="9">
    <source>
        <dbReference type="ARBA" id="ARBA00023170"/>
    </source>
</evidence>
<dbReference type="AlphaFoldDB" id="A0A6P5P925"/>
<evidence type="ECO:0000313" key="14">
    <source>
        <dbReference type="RefSeq" id="XP_021010685.1"/>
    </source>
</evidence>
<evidence type="ECO:0000256" key="8">
    <source>
        <dbReference type="ARBA" id="ARBA00023157"/>
    </source>
</evidence>
<evidence type="ECO:0000256" key="2">
    <source>
        <dbReference type="ARBA" id="ARBA00022692"/>
    </source>
</evidence>
<organism evidence="13 14">
    <name type="scientific">Mus caroli</name>
    <name type="common">Ryukyu mouse</name>
    <name type="synonym">Ricefield mouse</name>
    <dbReference type="NCBI Taxonomy" id="10089"/>
    <lineage>
        <taxon>Eukaryota</taxon>
        <taxon>Metazoa</taxon>
        <taxon>Chordata</taxon>
        <taxon>Craniata</taxon>
        <taxon>Vertebrata</taxon>
        <taxon>Euteleostomi</taxon>
        <taxon>Mammalia</taxon>
        <taxon>Eutheria</taxon>
        <taxon>Euarchontoglires</taxon>
        <taxon>Glires</taxon>
        <taxon>Rodentia</taxon>
        <taxon>Myomorpha</taxon>
        <taxon>Muroidea</taxon>
        <taxon>Muridae</taxon>
        <taxon>Murinae</taxon>
        <taxon>Mus</taxon>
        <taxon>Mus</taxon>
    </lineage>
</organism>
<dbReference type="PROSITE" id="PS50041">
    <property type="entry name" value="C_TYPE_LECTIN_2"/>
    <property type="match status" value="1"/>
</dbReference>
<proteinExistence type="predicted"/>
<protein>
    <submittedName>
        <fullName evidence="14">Killer cell lectin-like receptor 7 isoform X2</fullName>
    </submittedName>
</protein>
<keyword evidence="8" id="KW-1015">Disulfide bond</keyword>
<evidence type="ECO:0000256" key="5">
    <source>
        <dbReference type="ARBA" id="ARBA00022968"/>
    </source>
</evidence>
<keyword evidence="10" id="KW-0325">Glycoprotein</keyword>
<dbReference type="InterPro" id="IPR016186">
    <property type="entry name" value="C-type_lectin-like/link_sf"/>
</dbReference>
<keyword evidence="13" id="KW-1185">Reference proteome</keyword>
<dbReference type="Pfam" id="PF00059">
    <property type="entry name" value="Lectin_C"/>
    <property type="match status" value="1"/>
</dbReference>
<keyword evidence="6 11" id="KW-1133">Transmembrane helix</keyword>
<dbReference type="RefSeq" id="XP_021010685.1">
    <property type="nucleotide sequence ID" value="XM_021155026.1"/>
</dbReference>
<dbReference type="Pfam" id="PF08391">
    <property type="entry name" value="Ly49"/>
    <property type="match status" value="1"/>
</dbReference>
<evidence type="ECO:0000259" key="12">
    <source>
        <dbReference type="PROSITE" id="PS50041"/>
    </source>
</evidence>
<dbReference type="GO" id="GO:0007155">
    <property type="term" value="P:cell adhesion"/>
    <property type="evidence" value="ECO:0007669"/>
    <property type="project" value="UniProtKB-KW"/>
</dbReference>
<keyword evidence="2 11" id="KW-0812">Transmembrane</keyword>
<dbReference type="GO" id="GO:0005886">
    <property type="term" value="C:plasma membrane"/>
    <property type="evidence" value="ECO:0007669"/>
    <property type="project" value="UniProtKB-ARBA"/>
</dbReference>
<dbReference type="GeneID" id="110288768"/>
<comment type="subcellular location">
    <subcellularLocation>
        <location evidence="1">Membrane</location>
        <topology evidence="1">Single-pass type II membrane protein</topology>
    </subcellularLocation>
</comment>
<sequence length="267" mass="31211">MSEQEVTYSTVRFHKSSRLQKLVRTEEPQRPREACYRKYSVPWKLIVIACGILCFLLLVTVALLAIKIFQHSQQKHELQENLNCHDNCSTMQSDINLKDQLLRNKSIECRPGNDLLESLNKEQSRWYSETKTFSDSSQHTGRGFEIYWFCYGIKCYYFIMDRKPWSGCKQTCQNSSLSLLKIDNEDELKFLQLLVPSDTCWIGLSYDNKKNDWVWIENGPSKLALNSRKYNIRDGLCMLLSKTRLDNGDCGNSYICICGKRLDKFPH</sequence>